<evidence type="ECO:0000313" key="3">
    <source>
        <dbReference type="EMBL" id="GMS83868.1"/>
    </source>
</evidence>
<evidence type="ECO:0000256" key="1">
    <source>
        <dbReference type="SAM" id="MobiDB-lite"/>
    </source>
</evidence>
<proteinExistence type="predicted"/>
<reference evidence="3" key="1">
    <citation type="submission" date="2023-10" db="EMBL/GenBank/DDBJ databases">
        <title>Genome assembly of Pristionchus species.</title>
        <authorList>
            <person name="Yoshida K."/>
            <person name="Sommer R.J."/>
        </authorList>
    </citation>
    <scope>NUCLEOTIDE SEQUENCE</scope>
    <source>
        <strain evidence="3">RS0144</strain>
    </source>
</reference>
<organism evidence="3 4">
    <name type="scientific">Pristionchus entomophagus</name>
    <dbReference type="NCBI Taxonomy" id="358040"/>
    <lineage>
        <taxon>Eukaryota</taxon>
        <taxon>Metazoa</taxon>
        <taxon>Ecdysozoa</taxon>
        <taxon>Nematoda</taxon>
        <taxon>Chromadorea</taxon>
        <taxon>Rhabditida</taxon>
        <taxon>Rhabditina</taxon>
        <taxon>Diplogasteromorpha</taxon>
        <taxon>Diplogasteroidea</taxon>
        <taxon>Neodiplogasteridae</taxon>
        <taxon>Pristionchus</taxon>
    </lineage>
</organism>
<comment type="caution">
    <text evidence="3">The sequence shown here is derived from an EMBL/GenBank/DDBJ whole genome shotgun (WGS) entry which is preliminary data.</text>
</comment>
<protein>
    <recommendedName>
        <fullName evidence="5">Ground-like domain-containing protein</fullName>
    </recommendedName>
</protein>
<dbReference type="Proteomes" id="UP001432027">
    <property type="component" value="Unassembled WGS sequence"/>
</dbReference>
<dbReference type="AlphaFoldDB" id="A0AAV5SLB7"/>
<accession>A0AAV5SLB7</accession>
<keyword evidence="2" id="KW-0732">Signal</keyword>
<keyword evidence="4" id="KW-1185">Reference proteome</keyword>
<feature type="chain" id="PRO_5043966514" description="Ground-like domain-containing protein" evidence="2">
    <location>
        <begin position="23"/>
        <end position="247"/>
    </location>
</feature>
<feature type="non-terminal residue" evidence="3">
    <location>
        <position position="1"/>
    </location>
</feature>
<feature type="compositionally biased region" description="Low complexity" evidence="1">
    <location>
        <begin position="86"/>
        <end position="106"/>
    </location>
</feature>
<evidence type="ECO:0000256" key="2">
    <source>
        <dbReference type="SAM" id="SignalP"/>
    </source>
</evidence>
<name>A0AAV5SLB7_9BILA</name>
<sequence length="247" mass="26960">SSLFFPMATLLLLLSLLPAVLSQWNQGPYQPQSNGQYQNNNWNGPTNGVYQEGNGGFPNNGGYNNNWNQPQGGGPLYDDSGNLISNGNNYNNYNNNNNNQFNNNNGFNQQNFGNNFNTNGWETITTVGYGSVPMELAWRAAREEVNRGGFFGRQSTTNPMIPVSISKALKNGSDMQMEVTYAEGNCYGTAISNGQVDLTLISQTNCVQKPLGQRAVYSVSETRSGRGGSRINVRKMNDITNGQGILG</sequence>
<dbReference type="EMBL" id="BTSX01000002">
    <property type="protein sequence ID" value="GMS83868.1"/>
    <property type="molecule type" value="Genomic_DNA"/>
</dbReference>
<evidence type="ECO:0000313" key="4">
    <source>
        <dbReference type="Proteomes" id="UP001432027"/>
    </source>
</evidence>
<feature type="compositionally biased region" description="Low complexity" evidence="1">
    <location>
        <begin position="60"/>
        <end position="70"/>
    </location>
</feature>
<feature type="compositionally biased region" description="Polar residues" evidence="1">
    <location>
        <begin position="31"/>
        <end position="49"/>
    </location>
</feature>
<evidence type="ECO:0008006" key="5">
    <source>
        <dbReference type="Google" id="ProtNLM"/>
    </source>
</evidence>
<gene>
    <name evidence="3" type="ORF">PENTCL1PPCAC_6043</name>
</gene>
<feature type="signal peptide" evidence="2">
    <location>
        <begin position="1"/>
        <end position="22"/>
    </location>
</feature>
<feature type="region of interest" description="Disordered" evidence="1">
    <location>
        <begin position="31"/>
        <end position="106"/>
    </location>
</feature>